<dbReference type="EMBL" id="CP045900">
    <property type="protein sequence ID" value="QQP41803.1"/>
    <property type="molecule type" value="Genomic_DNA"/>
</dbReference>
<sequence length="115" mass="12520">MLQTGPDGDYTRIQDLSVGDYLVDPSSGRDTAILDMKVKTRTPDDMARQPDRIVVKVANSDGSPFLLGSLLRQNPAWPPPLCKCFLMTTPKLRGLSQSFTNCPTPARRPAGSGMV</sequence>
<evidence type="ECO:0000313" key="3">
    <source>
        <dbReference type="Proteomes" id="UP000595437"/>
    </source>
</evidence>
<proteinExistence type="predicted"/>
<accession>A0A7T8H1L8</accession>
<evidence type="ECO:0000256" key="1">
    <source>
        <dbReference type="SAM" id="MobiDB-lite"/>
    </source>
</evidence>
<protein>
    <submittedName>
        <fullName evidence="2">Uncharacterized protein</fullName>
    </submittedName>
</protein>
<dbReference type="AlphaFoldDB" id="A0A7T8H1L8"/>
<dbReference type="Proteomes" id="UP000595437">
    <property type="component" value="Chromosome 11"/>
</dbReference>
<name>A0A7T8H1L8_CALRO</name>
<gene>
    <name evidence="2" type="ORF">FKW44_016277</name>
</gene>
<keyword evidence="3" id="KW-1185">Reference proteome</keyword>
<feature type="region of interest" description="Disordered" evidence="1">
    <location>
        <begin position="96"/>
        <end position="115"/>
    </location>
</feature>
<evidence type="ECO:0000313" key="2">
    <source>
        <dbReference type="EMBL" id="QQP41803.1"/>
    </source>
</evidence>
<organism evidence="2 3">
    <name type="scientific">Caligus rogercresseyi</name>
    <name type="common">Sea louse</name>
    <dbReference type="NCBI Taxonomy" id="217165"/>
    <lineage>
        <taxon>Eukaryota</taxon>
        <taxon>Metazoa</taxon>
        <taxon>Ecdysozoa</taxon>
        <taxon>Arthropoda</taxon>
        <taxon>Crustacea</taxon>
        <taxon>Multicrustacea</taxon>
        <taxon>Hexanauplia</taxon>
        <taxon>Copepoda</taxon>
        <taxon>Siphonostomatoida</taxon>
        <taxon>Caligidae</taxon>
        <taxon>Caligus</taxon>
    </lineage>
</organism>
<reference evidence="3" key="1">
    <citation type="submission" date="2021-01" db="EMBL/GenBank/DDBJ databases">
        <title>Caligus Genome Assembly.</title>
        <authorList>
            <person name="Gallardo-Escarate C."/>
        </authorList>
    </citation>
    <scope>NUCLEOTIDE SEQUENCE [LARGE SCALE GENOMIC DNA]</scope>
</reference>